<dbReference type="Gene3D" id="1.20.1070.10">
    <property type="entry name" value="Rhodopsin 7-helix transmembrane proteins"/>
    <property type="match status" value="1"/>
</dbReference>
<dbReference type="FunFam" id="1.20.1070.10:FF:000363">
    <property type="entry name" value="Glucagon receptor"/>
    <property type="match status" value="1"/>
</dbReference>
<dbReference type="InterPro" id="IPR036445">
    <property type="entry name" value="GPCR_2_extracell_dom_sf"/>
</dbReference>
<dbReference type="GO" id="GO:0005886">
    <property type="term" value="C:plasma membrane"/>
    <property type="evidence" value="ECO:0007669"/>
    <property type="project" value="UniProtKB-SubCell"/>
</dbReference>
<dbReference type="AlphaFoldDB" id="A0A8K1LS95"/>
<evidence type="ECO:0000256" key="12">
    <source>
        <dbReference type="SAM" id="SignalP"/>
    </source>
</evidence>
<dbReference type="Gene3D" id="4.10.1240.10">
    <property type="entry name" value="GPCR, family 2, extracellular hormone receptor domain"/>
    <property type="match status" value="1"/>
</dbReference>
<evidence type="ECO:0000256" key="5">
    <source>
        <dbReference type="ARBA" id="ARBA00022989"/>
    </source>
</evidence>
<evidence type="ECO:0000256" key="9">
    <source>
        <dbReference type="ARBA" id="ARBA00023180"/>
    </source>
</evidence>
<feature type="transmembrane region" description="Helical" evidence="11">
    <location>
        <begin position="191"/>
        <end position="213"/>
    </location>
</feature>
<evidence type="ECO:0008006" key="17">
    <source>
        <dbReference type="Google" id="ProtNLM"/>
    </source>
</evidence>
<evidence type="ECO:0000256" key="7">
    <source>
        <dbReference type="ARBA" id="ARBA00023136"/>
    </source>
</evidence>
<comment type="subcellular location">
    <subcellularLocation>
        <location evidence="1">Cell membrane</location>
        <topology evidence="1">Multi-pass membrane protein</topology>
    </subcellularLocation>
</comment>
<dbReference type="GO" id="GO:0008528">
    <property type="term" value="F:G protein-coupled peptide receptor activity"/>
    <property type="evidence" value="ECO:0007669"/>
    <property type="project" value="TreeGrafter"/>
</dbReference>
<feature type="domain" description="G-protein coupled receptors family 2 profile 1" evidence="13">
    <location>
        <begin position="242"/>
        <end position="325"/>
    </location>
</feature>
<dbReference type="InterPro" id="IPR001749">
    <property type="entry name" value="GPCR_2_GIP_rcpt"/>
</dbReference>
<gene>
    <name evidence="15" type="ORF">HGM15179_002898</name>
</gene>
<dbReference type="GO" id="GO:0007188">
    <property type="term" value="P:adenylate cyclase-modulating G protein-coupled receptor signaling pathway"/>
    <property type="evidence" value="ECO:0007669"/>
    <property type="project" value="TreeGrafter"/>
</dbReference>
<sequence>MFWQGLRKLLPLSVLPLSVLLLLIQPVERSSPAAGPAGSGDALPEAPEEQEQELAALRGAMLVLEALPVLCGALALLLRALGLCWLLGRWLWRRWGQAQSPGRRRLGRTGRERLWIIGSSAWSSTMFWQGLRKLLPLSVLPLSVLLLLIQPVERSSPAAGPAGSGDALPEAPEEQEQELAALRGAMLVLEALPVLCAALALLLRALGLCWLLGRWLWRRWGQHGGAKVLEKTFEEWLRYRDECLRRMASEPYPAGLFCNRTFDMYACWPDGSPGTAVNVSCPFYLPWFEKVKHGLVSRRCGPDGQWVTVNGSQPWRDYSQCEDELEVTAEEEGARRLMVSFKVLYTVGYSLSLLTLISALLVLTVCRNLRCTRNYIHANLFASFGLRATSVMVKDALLERRWGVELVQVADWEALLSHEAALGCRAAQVLMQYCILANHYWFLVEAVYLYKLLIGAVFSEKNYYRLYLYLGWGTPVVFVVPWMAAKYLKENAECWALNENMAYWWIIRIPILLASLVILAKLRANQKGYADYKLRLAKATLTLIPLFGIHEVVFIFATDEQTTGILRYIKVFFTLFLNSFQGFLVAVLYCFANKEVKSEMKKKWQLWKLDHPVLCCAQ</sequence>
<dbReference type="Pfam" id="PF00002">
    <property type="entry name" value="7tm_2"/>
    <property type="match status" value="1"/>
</dbReference>
<keyword evidence="7 11" id="KW-0472">Membrane</keyword>
<evidence type="ECO:0000256" key="6">
    <source>
        <dbReference type="ARBA" id="ARBA00023040"/>
    </source>
</evidence>
<comment type="caution">
    <text evidence="15">The sequence shown here is derived from an EMBL/GenBank/DDBJ whole genome shotgun (WGS) entry which is preliminary data.</text>
</comment>
<feature type="transmembrane region" description="Helical" evidence="11">
    <location>
        <begin position="536"/>
        <end position="557"/>
    </location>
</feature>
<dbReference type="FunFam" id="4.10.1240.10:FF:000009">
    <property type="entry name" value="Glucagon receptor"/>
    <property type="match status" value="1"/>
</dbReference>
<dbReference type="PRINTS" id="PR01129">
    <property type="entry name" value="GIPRECEPTOR"/>
</dbReference>
<feature type="transmembrane region" description="Helical" evidence="11">
    <location>
        <begin position="466"/>
        <end position="485"/>
    </location>
</feature>
<proteinExistence type="inferred from homology"/>
<keyword evidence="10" id="KW-0807">Transducer</keyword>
<dbReference type="SMART" id="SM00008">
    <property type="entry name" value="HormR"/>
    <property type="match status" value="1"/>
</dbReference>
<dbReference type="SUPFAM" id="SSF111418">
    <property type="entry name" value="Hormone receptor domain"/>
    <property type="match status" value="1"/>
</dbReference>
<keyword evidence="3" id="KW-1003">Cell membrane</keyword>
<keyword evidence="9" id="KW-0325">Glycoprotein</keyword>
<protein>
    <recommendedName>
        <fullName evidence="17">Glucagon receptor</fullName>
    </recommendedName>
</protein>
<evidence type="ECO:0000256" key="3">
    <source>
        <dbReference type="ARBA" id="ARBA00022475"/>
    </source>
</evidence>
<evidence type="ECO:0000313" key="15">
    <source>
        <dbReference type="EMBL" id="TRZ24212.1"/>
    </source>
</evidence>
<feature type="transmembrane region" description="Helical" evidence="11">
    <location>
        <begin position="569"/>
        <end position="592"/>
    </location>
</feature>
<dbReference type="PRINTS" id="PR00249">
    <property type="entry name" value="GPCRSECRETIN"/>
</dbReference>
<dbReference type="PANTHER" id="PTHR45620">
    <property type="entry name" value="PDF RECEPTOR-LIKE PROTEIN-RELATED"/>
    <property type="match status" value="1"/>
</dbReference>
<feature type="domain" description="G-protein coupled receptors family 2 profile 2" evidence="14">
    <location>
        <begin position="341"/>
        <end position="593"/>
    </location>
</feature>
<feature type="transmembrane region" description="Helical" evidence="11">
    <location>
        <begin position="505"/>
        <end position="524"/>
    </location>
</feature>
<feature type="transmembrane region" description="Helical" evidence="11">
    <location>
        <begin position="66"/>
        <end position="92"/>
    </location>
</feature>
<evidence type="ECO:0000256" key="11">
    <source>
        <dbReference type="SAM" id="Phobius"/>
    </source>
</evidence>
<name>A0A8K1LS95_9PASS</name>
<evidence type="ECO:0000313" key="16">
    <source>
        <dbReference type="Proteomes" id="UP000796761"/>
    </source>
</evidence>
<keyword evidence="8" id="KW-0675">Receptor</keyword>
<keyword evidence="4 11" id="KW-0812">Transmembrane</keyword>
<feature type="transmembrane region" description="Helical" evidence="11">
    <location>
        <begin position="343"/>
        <end position="365"/>
    </location>
</feature>
<dbReference type="PANTHER" id="PTHR45620:SF30">
    <property type="entry name" value="GLUCAGON RECEPTOR-LIKE PROTEIN"/>
    <property type="match status" value="1"/>
</dbReference>
<evidence type="ECO:0000256" key="4">
    <source>
        <dbReference type="ARBA" id="ARBA00022692"/>
    </source>
</evidence>
<dbReference type="PROSITE" id="PS50261">
    <property type="entry name" value="G_PROTEIN_RECEP_F2_4"/>
    <property type="match status" value="1"/>
</dbReference>
<dbReference type="InterPro" id="IPR017981">
    <property type="entry name" value="GPCR_2-like_7TM"/>
</dbReference>
<evidence type="ECO:0000259" key="14">
    <source>
        <dbReference type="PROSITE" id="PS50261"/>
    </source>
</evidence>
<dbReference type="InterPro" id="IPR017983">
    <property type="entry name" value="GPCR_2_secretin-like_CS"/>
</dbReference>
<keyword evidence="12" id="KW-0732">Signal</keyword>
<evidence type="ECO:0000256" key="1">
    <source>
        <dbReference type="ARBA" id="ARBA00004651"/>
    </source>
</evidence>
<dbReference type="SUPFAM" id="SSF81321">
    <property type="entry name" value="Family A G protein-coupled receptor-like"/>
    <property type="match status" value="1"/>
</dbReference>
<feature type="signal peptide" evidence="12">
    <location>
        <begin position="1"/>
        <end position="29"/>
    </location>
</feature>
<dbReference type="Pfam" id="PF02793">
    <property type="entry name" value="HRM"/>
    <property type="match status" value="1"/>
</dbReference>
<dbReference type="PROSITE" id="PS00650">
    <property type="entry name" value="G_PROTEIN_RECEP_F2_2"/>
    <property type="match status" value="1"/>
</dbReference>
<evidence type="ECO:0000256" key="8">
    <source>
        <dbReference type="ARBA" id="ARBA00023170"/>
    </source>
</evidence>
<keyword evidence="5 11" id="KW-1133">Transmembrane helix</keyword>
<keyword evidence="16" id="KW-1185">Reference proteome</keyword>
<reference evidence="15" key="1">
    <citation type="submission" date="2019-04" db="EMBL/GenBank/DDBJ databases">
        <title>Genome assembly of Zosterops borbonicus 15179.</title>
        <authorList>
            <person name="Leroy T."/>
            <person name="Anselmetti Y."/>
            <person name="Tilak M.-K."/>
            <person name="Nabholz B."/>
        </authorList>
    </citation>
    <scope>NUCLEOTIDE SEQUENCE</scope>
    <source>
        <strain evidence="15">HGM_15179</strain>
        <tissue evidence="15">Muscle</tissue>
    </source>
</reference>
<feature type="chain" id="PRO_5035440941" description="Glucagon receptor" evidence="12">
    <location>
        <begin position="30"/>
        <end position="618"/>
    </location>
</feature>
<dbReference type="GO" id="GO:0016519">
    <property type="term" value="F:gastric inhibitory peptide receptor activity"/>
    <property type="evidence" value="ECO:0007669"/>
    <property type="project" value="InterPro"/>
</dbReference>
<feature type="transmembrane region" description="Helical" evidence="11">
    <location>
        <begin position="440"/>
        <end position="459"/>
    </location>
</feature>
<organism evidence="15 16">
    <name type="scientific">Zosterops borbonicus</name>
    <dbReference type="NCBI Taxonomy" id="364589"/>
    <lineage>
        <taxon>Eukaryota</taxon>
        <taxon>Metazoa</taxon>
        <taxon>Chordata</taxon>
        <taxon>Craniata</taxon>
        <taxon>Vertebrata</taxon>
        <taxon>Euteleostomi</taxon>
        <taxon>Archelosauria</taxon>
        <taxon>Archosauria</taxon>
        <taxon>Dinosauria</taxon>
        <taxon>Saurischia</taxon>
        <taxon>Theropoda</taxon>
        <taxon>Coelurosauria</taxon>
        <taxon>Aves</taxon>
        <taxon>Neognathae</taxon>
        <taxon>Neoaves</taxon>
        <taxon>Telluraves</taxon>
        <taxon>Australaves</taxon>
        <taxon>Passeriformes</taxon>
        <taxon>Sylvioidea</taxon>
        <taxon>Zosteropidae</taxon>
        <taxon>Zosterops</taxon>
    </lineage>
</organism>
<evidence type="ECO:0000259" key="13">
    <source>
        <dbReference type="PROSITE" id="PS50227"/>
    </source>
</evidence>
<dbReference type="PROSITE" id="PS00649">
    <property type="entry name" value="G_PROTEIN_RECEP_F2_1"/>
    <property type="match status" value="1"/>
</dbReference>
<accession>A0A8K1LS95</accession>
<dbReference type="PROSITE" id="PS50227">
    <property type="entry name" value="G_PROTEIN_RECEP_F2_3"/>
    <property type="match status" value="1"/>
</dbReference>
<dbReference type="EMBL" id="SWJQ01000050">
    <property type="protein sequence ID" value="TRZ24212.1"/>
    <property type="molecule type" value="Genomic_DNA"/>
</dbReference>
<keyword evidence="6" id="KW-0297">G-protein coupled receptor</keyword>
<dbReference type="Proteomes" id="UP000796761">
    <property type="component" value="Unassembled WGS sequence"/>
</dbReference>
<dbReference type="OrthoDB" id="5967113at2759"/>
<dbReference type="GO" id="GO:0007166">
    <property type="term" value="P:cell surface receptor signaling pathway"/>
    <property type="evidence" value="ECO:0007669"/>
    <property type="project" value="InterPro"/>
</dbReference>
<evidence type="ECO:0000256" key="2">
    <source>
        <dbReference type="ARBA" id="ARBA00005314"/>
    </source>
</evidence>
<dbReference type="InterPro" id="IPR050332">
    <property type="entry name" value="GPCR_2"/>
</dbReference>
<dbReference type="InterPro" id="IPR000832">
    <property type="entry name" value="GPCR_2_secretin-like"/>
</dbReference>
<comment type="similarity">
    <text evidence="2">Belongs to the G-protein coupled receptor 2 family.</text>
</comment>
<evidence type="ECO:0000256" key="10">
    <source>
        <dbReference type="ARBA" id="ARBA00023224"/>
    </source>
</evidence>
<dbReference type="InterPro" id="IPR001879">
    <property type="entry name" value="GPCR_2_extracellular_dom"/>
</dbReference>
<dbReference type="GO" id="GO:0017046">
    <property type="term" value="F:peptide hormone binding"/>
    <property type="evidence" value="ECO:0007669"/>
    <property type="project" value="TreeGrafter"/>
</dbReference>